<name>A0AC34QVI6_9BILA</name>
<evidence type="ECO:0000313" key="1">
    <source>
        <dbReference type="Proteomes" id="UP000887576"/>
    </source>
</evidence>
<reference evidence="2" key="1">
    <citation type="submission" date="2022-11" db="UniProtKB">
        <authorList>
            <consortium name="WormBaseParasite"/>
        </authorList>
    </citation>
    <scope>IDENTIFICATION</scope>
</reference>
<sequence>MLRFGHLSDYRAIMTSAENNGNGGFMQTLVIIASLILLMIGLILSIIGILNPSWQVVDIREFRQEHHHGLWLDCTKSLQPAGNLPQYNDRSLHCTYKFDQQQAFVIDQNIDDIDGNSAAAEAIHHQFFFWQKACLACMAVSLGTGAFALISGTCSPCSPPCALIYSILNFIAFFASLIAAIIFFFAAHRVDNRFVQGLVATYEQEIGSSFYFYISGTLLLLLSTLISIIGAYQLLNKSSDTDNYRFREMAAPLYHMNPTRI</sequence>
<dbReference type="WBParaSite" id="JU765_v2.g19780.t1">
    <property type="protein sequence ID" value="JU765_v2.g19780.t1"/>
    <property type="gene ID" value="JU765_v2.g19780"/>
</dbReference>
<organism evidence="1 2">
    <name type="scientific">Panagrolaimus sp. JU765</name>
    <dbReference type="NCBI Taxonomy" id="591449"/>
    <lineage>
        <taxon>Eukaryota</taxon>
        <taxon>Metazoa</taxon>
        <taxon>Ecdysozoa</taxon>
        <taxon>Nematoda</taxon>
        <taxon>Chromadorea</taxon>
        <taxon>Rhabditida</taxon>
        <taxon>Tylenchina</taxon>
        <taxon>Panagrolaimomorpha</taxon>
        <taxon>Panagrolaimoidea</taxon>
        <taxon>Panagrolaimidae</taxon>
        <taxon>Panagrolaimus</taxon>
    </lineage>
</organism>
<evidence type="ECO:0000313" key="2">
    <source>
        <dbReference type="WBParaSite" id="JU765_v2.g19780.t1"/>
    </source>
</evidence>
<protein>
    <submittedName>
        <fullName evidence="2">Clc-like protein</fullName>
    </submittedName>
</protein>
<dbReference type="Proteomes" id="UP000887576">
    <property type="component" value="Unplaced"/>
</dbReference>
<accession>A0AC34QVI6</accession>
<proteinExistence type="predicted"/>